<gene>
    <name evidence="2" type="ORF">ABWT76_003471</name>
</gene>
<accession>A0AAU8J7Z6</accession>
<sequence length="142" mass="16151">MPTQQVGFGKAPARKQPSQGANARKQAEKQFEQMKSSGNPEFEIYIRIKGKRNWYPVGAIAVKRSNQINQAIFGSLNDLHQGAFRIYPILRKNQQNLEYGYRLKEFKDEPIQLAVPPQAKTNALRSAIAQVSDRFSTLFKRG</sequence>
<organism evidence="2">
    <name type="scientific">Planktothricoides raciborskii GIHE-MW2</name>
    <dbReference type="NCBI Taxonomy" id="2792601"/>
    <lineage>
        <taxon>Bacteria</taxon>
        <taxon>Bacillati</taxon>
        <taxon>Cyanobacteriota</taxon>
        <taxon>Cyanophyceae</taxon>
        <taxon>Oscillatoriophycideae</taxon>
        <taxon>Oscillatoriales</taxon>
        <taxon>Oscillatoriaceae</taxon>
        <taxon>Planktothricoides</taxon>
    </lineage>
</organism>
<dbReference type="InterPro" id="IPR045388">
    <property type="entry name" value="HHL1-like"/>
</dbReference>
<evidence type="ECO:0000313" key="2">
    <source>
        <dbReference type="EMBL" id="XCM34829.1"/>
    </source>
</evidence>
<reference evidence="2" key="1">
    <citation type="submission" date="2024-07" db="EMBL/GenBank/DDBJ databases">
        <authorList>
            <person name="Kim Y.J."/>
            <person name="Jeong J.Y."/>
        </authorList>
    </citation>
    <scope>NUCLEOTIDE SEQUENCE</scope>
    <source>
        <strain evidence="2">GIHE-MW2</strain>
    </source>
</reference>
<protein>
    <submittedName>
        <fullName evidence="2">HHL1-like protein</fullName>
    </submittedName>
</protein>
<dbReference type="Pfam" id="PF20133">
    <property type="entry name" value="HHL1-like"/>
    <property type="match status" value="1"/>
</dbReference>
<name>A0AAU8J7Z6_9CYAN</name>
<dbReference type="EMBL" id="CP159837">
    <property type="protein sequence ID" value="XCM34829.1"/>
    <property type="molecule type" value="Genomic_DNA"/>
</dbReference>
<evidence type="ECO:0000256" key="1">
    <source>
        <dbReference type="SAM" id="MobiDB-lite"/>
    </source>
</evidence>
<dbReference type="RefSeq" id="WP_054466207.1">
    <property type="nucleotide sequence ID" value="NZ_CP159837.1"/>
</dbReference>
<dbReference type="AlphaFoldDB" id="A0AAU8J7Z6"/>
<proteinExistence type="predicted"/>
<feature type="region of interest" description="Disordered" evidence="1">
    <location>
        <begin position="1"/>
        <end position="36"/>
    </location>
</feature>